<dbReference type="AlphaFoldDB" id="A0A951QQI6"/>
<sequence length="141" mass="15538">MKLSKVDLSSVLAIAHSNGQLGLLLDRGFEIELIEIAAPVQAYEGLEQLSNIIADLESPEIPMLPVSSSCAAAVGYDSNEQILQIEFHNGAVYQYSGVDEDTWEDFYLSDNLGEFYNDEIKGQYECDLFTGKAYTLGKSTE</sequence>
<organism evidence="2 3">
    <name type="scientific">Cyanomargarita calcarea GSE-NOS-MK-12-04C</name>
    <dbReference type="NCBI Taxonomy" id="2839659"/>
    <lineage>
        <taxon>Bacteria</taxon>
        <taxon>Bacillati</taxon>
        <taxon>Cyanobacteriota</taxon>
        <taxon>Cyanophyceae</taxon>
        <taxon>Nostocales</taxon>
        <taxon>Cyanomargaritaceae</taxon>
        <taxon>Cyanomargarita</taxon>
    </lineage>
</organism>
<accession>A0A951QQI6</accession>
<reference evidence="2" key="1">
    <citation type="submission" date="2021-05" db="EMBL/GenBank/DDBJ databases">
        <authorList>
            <person name="Pietrasiak N."/>
            <person name="Ward R."/>
            <person name="Stajich J.E."/>
            <person name="Kurbessoian T."/>
        </authorList>
    </citation>
    <scope>NUCLEOTIDE SEQUENCE</scope>
    <source>
        <strain evidence="2">GSE-NOS-MK-12-04C</strain>
    </source>
</reference>
<protein>
    <submittedName>
        <fullName evidence="2">KTSC domain-containing protein</fullName>
    </submittedName>
</protein>
<evidence type="ECO:0000259" key="1">
    <source>
        <dbReference type="Pfam" id="PF13619"/>
    </source>
</evidence>
<reference evidence="2" key="2">
    <citation type="journal article" date="2022" name="Microbiol. Resour. Announc.">
        <title>Metagenome Sequencing to Explore Phylogenomics of Terrestrial Cyanobacteria.</title>
        <authorList>
            <person name="Ward R.D."/>
            <person name="Stajich J.E."/>
            <person name="Johansen J.R."/>
            <person name="Huntemann M."/>
            <person name="Clum A."/>
            <person name="Foster B."/>
            <person name="Foster B."/>
            <person name="Roux S."/>
            <person name="Palaniappan K."/>
            <person name="Varghese N."/>
            <person name="Mukherjee S."/>
            <person name="Reddy T.B.K."/>
            <person name="Daum C."/>
            <person name="Copeland A."/>
            <person name="Chen I.A."/>
            <person name="Ivanova N.N."/>
            <person name="Kyrpides N.C."/>
            <person name="Shapiro N."/>
            <person name="Eloe-Fadrosh E.A."/>
            <person name="Pietrasiak N."/>
        </authorList>
    </citation>
    <scope>NUCLEOTIDE SEQUENCE</scope>
    <source>
        <strain evidence="2">GSE-NOS-MK-12-04C</strain>
    </source>
</reference>
<gene>
    <name evidence="2" type="ORF">KME60_23180</name>
</gene>
<proteinExistence type="predicted"/>
<dbReference type="Pfam" id="PF13619">
    <property type="entry name" value="KTSC"/>
    <property type="match status" value="1"/>
</dbReference>
<dbReference type="InterPro" id="IPR025309">
    <property type="entry name" value="KTSC_dom"/>
</dbReference>
<name>A0A951QQI6_9CYAN</name>
<evidence type="ECO:0000313" key="2">
    <source>
        <dbReference type="EMBL" id="MBW4670235.1"/>
    </source>
</evidence>
<dbReference type="Proteomes" id="UP000729701">
    <property type="component" value="Unassembled WGS sequence"/>
</dbReference>
<evidence type="ECO:0000313" key="3">
    <source>
        <dbReference type="Proteomes" id="UP000729701"/>
    </source>
</evidence>
<comment type="caution">
    <text evidence="2">The sequence shown here is derived from an EMBL/GenBank/DDBJ whole genome shotgun (WGS) entry which is preliminary data.</text>
</comment>
<feature type="domain" description="KTSC" evidence="1">
    <location>
        <begin position="67"/>
        <end position="124"/>
    </location>
</feature>
<dbReference type="EMBL" id="JAHHGZ010000028">
    <property type="protein sequence ID" value="MBW4670235.1"/>
    <property type="molecule type" value="Genomic_DNA"/>
</dbReference>